<organism evidence="1 2">
    <name type="scientific">Friedmanniomyces simplex</name>
    <dbReference type="NCBI Taxonomy" id="329884"/>
    <lineage>
        <taxon>Eukaryota</taxon>
        <taxon>Fungi</taxon>
        <taxon>Dikarya</taxon>
        <taxon>Ascomycota</taxon>
        <taxon>Pezizomycotina</taxon>
        <taxon>Dothideomycetes</taxon>
        <taxon>Dothideomycetidae</taxon>
        <taxon>Mycosphaerellales</taxon>
        <taxon>Teratosphaeriaceae</taxon>
        <taxon>Friedmanniomyces</taxon>
    </lineage>
</organism>
<dbReference type="Proteomes" id="UP000309340">
    <property type="component" value="Unassembled WGS sequence"/>
</dbReference>
<feature type="non-terminal residue" evidence="1">
    <location>
        <position position="1"/>
    </location>
</feature>
<proteinExistence type="predicted"/>
<dbReference type="EMBL" id="NAJQ01000481">
    <property type="protein sequence ID" value="TKA68896.1"/>
    <property type="molecule type" value="Genomic_DNA"/>
</dbReference>
<gene>
    <name evidence="1" type="ORF">B0A55_08403</name>
</gene>
<protein>
    <submittedName>
        <fullName evidence="1">Uncharacterized protein</fullName>
    </submittedName>
</protein>
<keyword evidence="2" id="KW-1185">Reference proteome</keyword>
<accession>A0A4U0X144</accession>
<sequence length="89" mass="10368">GIFSDRYHILKPGEWPFDFYQALLDFAEQEADRDVAYPYIDAQFRLRRTRGGPNGDKKRTEGFLTVDVVEALTEWRRDKAAERVTSAAR</sequence>
<reference evidence="1 2" key="1">
    <citation type="submission" date="2017-03" db="EMBL/GenBank/DDBJ databases">
        <title>Genomes of endolithic fungi from Antarctica.</title>
        <authorList>
            <person name="Coleine C."/>
            <person name="Masonjones S."/>
            <person name="Stajich J.E."/>
        </authorList>
    </citation>
    <scope>NUCLEOTIDE SEQUENCE [LARGE SCALE GENOMIC DNA]</scope>
    <source>
        <strain evidence="1 2">CCFEE 5184</strain>
    </source>
</reference>
<name>A0A4U0X144_9PEZI</name>
<dbReference type="OrthoDB" id="3906435at2759"/>
<dbReference type="AlphaFoldDB" id="A0A4U0X144"/>
<evidence type="ECO:0000313" key="2">
    <source>
        <dbReference type="Proteomes" id="UP000309340"/>
    </source>
</evidence>
<comment type="caution">
    <text evidence="1">The sequence shown here is derived from an EMBL/GenBank/DDBJ whole genome shotgun (WGS) entry which is preliminary data.</text>
</comment>
<evidence type="ECO:0000313" key="1">
    <source>
        <dbReference type="EMBL" id="TKA68896.1"/>
    </source>
</evidence>